<dbReference type="Proteomes" id="UP000789920">
    <property type="component" value="Unassembled WGS sequence"/>
</dbReference>
<name>A0ACA9PSS1_9GLOM</name>
<evidence type="ECO:0000313" key="2">
    <source>
        <dbReference type="Proteomes" id="UP000789920"/>
    </source>
</evidence>
<keyword evidence="2" id="KW-1185">Reference proteome</keyword>
<accession>A0ACA9PSS1</accession>
<gene>
    <name evidence="1" type="ORF">RPERSI_LOCUS11348</name>
</gene>
<feature type="non-terminal residue" evidence="1">
    <location>
        <position position="206"/>
    </location>
</feature>
<dbReference type="EMBL" id="CAJVQC010023291">
    <property type="protein sequence ID" value="CAG8721660.1"/>
    <property type="molecule type" value="Genomic_DNA"/>
</dbReference>
<sequence length="206" mass="23238">EEPGQGSNSCRTKLDKTVTLTEPSCKDSNFSKELALKMEVELIDKKDKVKNVVSTIDNNESNELEKNKEFLMKSTILDEAIKISIALGSKNELVIFEYGVKDDDDGNNVNKDNTIDRCNEAGVDQDKNRIGASSDERSGKGENRTNSLKKGLMNERTDSDRMLIKKVFALYDSRGRYQRDMDHNAEVVLEGNLNISVVYEKYVMIV</sequence>
<proteinExistence type="predicted"/>
<evidence type="ECO:0000313" key="1">
    <source>
        <dbReference type="EMBL" id="CAG8721660.1"/>
    </source>
</evidence>
<feature type="non-terminal residue" evidence="1">
    <location>
        <position position="1"/>
    </location>
</feature>
<protein>
    <submittedName>
        <fullName evidence="1">23241_t:CDS:1</fullName>
    </submittedName>
</protein>
<organism evidence="1 2">
    <name type="scientific">Racocetra persica</name>
    <dbReference type="NCBI Taxonomy" id="160502"/>
    <lineage>
        <taxon>Eukaryota</taxon>
        <taxon>Fungi</taxon>
        <taxon>Fungi incertae sedis</taxon>
        <taxon>Mucoromycota</taxon>
        <taxon>Glomeromycotina</taxon>
        <taxon>Glomeromycetes</taxon>
        <taxon>Diversisporales</taxon>
        <taxon>Gigasporaceae</taxon>
        <taxon>Racocetra</taxon>
    </lineage>
</organism>
<reference evidence="1" key="1">
    <citation type="submission" date="2021-06" db="EMBL/GenBank/DDBJ databases">
        <authorList>
            <person name="Kallberg Y."/>
            <person name="Tangrot J."/>
            <person name="Rosling A."/>
        </authorList>
    </citation>
    <scope>NUCLEOTIDE SEQUENCE</scope>
    <source>
        <strain evidence="1">MA461A</strain>
    </source>
</reference>
<comment type="caution">
    <text evidence="1">The sequence shown here is derived from an EMBL/GenBank/DDBJ whole genome shotgun (WGS) entry which is preliminary data.</text>
</comment>